<keyword evidence="3" id="KW-1185">Reference proteome</keyword>
<keyword evidence="1" id="KW-0175">Coiled coil</keyword>
<dbReference type="GO" id="GO:0045505">
    <property type="term" value="F:dynein intermediate chain binding"/>
    <property type="evidence" value="ECO:0007669"/>
    <property type="project" value="InterPro"/>
</dbReference>
<gene>
    <name evidence="2" type="ORF">DEA37_0008878</name>
</gene>
<dbReference type="GO" id="GO:0007018">
    <property type="term" value="P:microtubule-based movement"/>
    <property type="evidence" value="ECO:0007669"/>
    <property type="project" value="InterPro"/>
</dbReference>
<feature type="coiled-coil region" evidence="1">
    <location>
        <begin position="729"/>
        <end position="782"/>
    </location>
</feature>
<evidence type="ECO:0000313" key="3">
    <source>
        <dbReference type="Proteomes" id="UP000324629"/>
    </source>
</evidence>
<protein>
    <submittedName>
        <fullName evidence="2">Dynein heavy chain, axonemal</fullName>
    </submittedName>
</protein>
<dbReference type="PANTHER" id="PTHR45703">
    <property type="entry name" value="DYNEIN HEAVY CHAIN"/>
    <property type="match status" value="1"/>
</dbReference>
<dbReference type="Proteomes" id="UP000324629">
    <property type="component" value="Unassembled WGS sequence"/>
</dbReference>
<proteinExistence type="predicted"/>
<dbReference type="InterPro" id="IPR026983">
    <property type="entry name" value="DHC"/>
</dbReference>
<reference evidence="2 3" key="1">
    <citation type="journal article" date="2019" name="Gigascience">
        <title>Whole-genome sequence of the oriental lung fluke Paragonimus westermani.</title>
        <authorList>
            <person name="Oey H."/>
            <person name="Zakrzewski M."/>
            <person name="Narain K."/>
            <person name="Devi K.R."/>
            <person name="Agatsuma T."/>
            <person name="Nawaratna S."/>
            <person name="Gobert G.N."/>
            <person name="Jones M.K."/>
            <person name="Ragan M.A."/>
            <person name="McManus D.P."/>
            <person name="Krause L."/>
        </authorList>
    </citation>
    <scope>NUCLEOTIDE SEQUENCE [LARGE SCALE GENOMIC DNA]</scope>
    <source>
        <strain evidence="2 3">IND2009</strain>
    </source>
</reference>
<dbReference type="GO" id="GO:0030286">
    <property type="term" value="C:dynein complex"/>
    <property type="evidence" value="ECO:0007669"/>
    <property type="project" value="InterPro"/>
</dbReference>
<organism evidence="2 3">
    <name type="scientific">Paragonimus westermani</name>
    <dbReference type="NCBI Taxonomy" id="34504"/>
    <lineage>
        <taxon>Eukaryota</taxon>
        <taxon>Metazoa</taxon>
        <taxon>Spiralia</taxon>
        <taxon>Lophotrochozoa</taxon>
        <taxon>Platyhelminthes</taxon>
        <taxon>Trematoda</taxon>
        <taxon>Digenea</taxon>
        <taxon>Plagiorchiida</taxon>
        <taxon>Troglotremata</taxon>
        <taxon>Troglotrematidae</taxon>
        <taxon>Paragonimus</taxon>
    </lineage>
</organism>
<evidence type="ECO:0000313" key="2">
    <source>
        <dbReference type="EMBL" id="KAA3677120.1"/>
    </source>
</evidence>
<sequence>MRIVHVIVFTEAANYEGETDIPKIIQVLRENPSVKFFYLTHALPKRSTKYHYYNLKVAPFEKLNRNNYFTLSLHGCTHLITTDDIEHISLERFECEYKTFTNICQIPAFARFRLWKGFIRWRKVIRYTKMDQCRRYLRDNLYIANSSLRPALLNVREMCYRISDMGLCKLDKGRTYTLLEFLTNQVNQLNEVCTRLCEFRELVKEVVRSACRTALLEVGFMPDDYFFDATTNPLSMERSLYDIEELVEGCKLSAKRLQLEPITYDVDHPLIGQAMKMVRLGLRQIKNNRSKLERRTEKMKIQSQNFGTSYLSTGYDVEVFSEAPDKMTFTEMAAKRKYCQRLTCFIRLADYQIVSTLHTLTVNSVYTLLDCLSDYLKHTPPVTEISTYQIKVDTLTEAPNAVAQMKRADNYQTSREFNGPKMPVAGQPGLKMSSESDVQSAPTPLFVLEFILEPSKMYIIPDELLFRDGILEIINKFQEQVFNIKNLVPDPYFDAFTRPIINNKFEEKTCGIGPQLQHMFAEDTGLREIIENVEFSLTRAFQAVAAYMDTFSEIHNFYRENETITVELIQRAQKVACDQMDHKDRLQTFQRPIGMFLIDTSTMRSLLLPSPNRCLEMLHSLLPVDARAEVDRLVQETQEAEYTLSLRPSSTVDFVKHLEFMVHMQTRLEPIEKEADVVKEIYDMIESFSVPVPPEDYAVYQTLLPSIERSKNVMDKALAERDVIVDLFLSSLDKDITELVHDMKEAKQAINNPVLLDATAERETVRQELQKMVTMIDDLQNRSKLYRDYHKTFKVREASI</sequence>
<dbReference type="EMBL" id="QNGE01001653">
    <property type="protein sequence ID" value="KAA3677120.1"/>
    <property type="molecule type" value="Genomic_DNA"/>
</dbReference>
<dbReference type="GO" id="GO:0051959">
    <property type="term" value="F:dynein light intermediate chain binding"/>
    <property type="evidence" value="ECO:0007669"/>
    <property type="project" value="InterPro"/>
</dbReference>
<name>A0A5J4NPG3_9TREM</name>
<accession>A0A5J4NPG3</accession>
<evidence type="ECO:0000256" key="1">
    <source>
        <dbReference type="SAM" id="Coils"/>
    </source>
</evidence>
<dbReference type="AlphaFoldDB" id="A0A5J4NPG3"/>
<dbReference type="PANTHER" id="PTHR45703:SF36">
    <property type="entry name" value="DYNEIN HEAVY CHAIN, CYTOPLASMIC"/>
    <property type="match status" value="1"/>
</dbReference>
<comment type="caution">
    <text evidence="2">The sequence shown here is derived from an EMBL/GenBank/DDBJ whole genome shotgun (WGS) entry which is preliminary data.</text>
</comment>